<dbReference type="EMBL" id="QEAS01000001">
    <property type="protein sequence ID" value="PWG82482.1"/>
    <property type="molecule type" value="Genomic_DNA"/>
</dbReference>
<name>A0A2U2PMI2_9SPHI</name>
<comment type="caution">
    <text evidence="1">The sequence shown here is derived from an EMBL/GenBank/DDBJ whole genome shotgun (WGS) entry which is preliminary data.</text>
</comment>
<gene>
    <name evidence="1" type="ORF">DDR33_01040</name>
</gene>
<reference evidence="1 2" key="1">
    <citation type="submission" date="2018-04" db="EMBL/GenBank/DDBJ databases">
        <title>Pedobacter chongqingensis sp. nov., isolated from a rottenly hemp rope.</title>
        <authorList>
            <person name="Cai Y."/>
        </authorList>
    </citation>
    <scope>NUCLEOTIDE SEQUENCE [LARGE SCALE GENOMIC DNA]</scope>
    <source>
        <strain evidence="1 2">FJ4-8</strain>
    </source>
</reference>
<proteinExistence type="predicted"/>
<evidence type="ECO:0000313" key="1">
    <source>
        <dbReference type="EMBL" id="PWG82482.1"/>
    </source>
</evidence>
<protein>
    <submittedName>
        <fullName evidence="1">Uncharacterized protein</fullName>
    </submittedName>
</protein>
<accession>A0A2U2PMI2</accession>
<dbReference type="AlphaFoldDB" id="A0A2U2PMI2"/>
<organism evidence="1 2">
    <name type="scientific">Pararcticibacter amylolyticus</name>
    <dbReference type="NCBI Taxonomy" id="2173175"/>
    <lineage>
        <taxon>Bacteria</taxon>
        <taxon>Pseudomonadati</taxon>
        <taxon>Bacteroidota</taxon>
        <taxon>Sphingobacteriia</taxon>
        <taxon>Sphingobacteriales</taxon>
        <taxon>Sphingobacteriaceae</taxon>
        <taxon>Pararcticibacter</taxon>
    </lineage>
</organism>
<keyword evidence="2" id="KW-1185">Reference proteome</keyword>
<evidence type="ECO:0000313" key="2">
    <source>
        <dbReference type="Proteomes" id="UP000245647"/>
    </source>
</evidence>
<sequence>MFLRLTAILLIPLMIGVSFSRMLVYAAFELNRNYIASTLCENRERPWLHCDGKCYLAKKMKQVEEKEKNEERQTQKNLIQDSFLPVSFPVVFTTRLLRVIEIPYNKPVITGYPSIIYQPPRA</sequence>
<dbReference type="Proteomes" id="UP000245647">
    <property type="component" value="Unassembled WGS sequence"/>
</dbReference>